<sequence>LGFPSFRAESSATRLALAEKFGMVAMPFTAIIDQEGEVSAINFRGRDLDTIVKKLISP</sequence>
<gene>
    <name evidence="1" type="ORF">S01H1_56516</name>
</gene>
<dbReference type="Gene3D" id="3.40.30.10">
    <property type="entry name" value="Glutaredoxin"/>
    <property type="match status" value="1"/>
</dbReference>
<evidence type="ECO:0008006" key="2">
    <source>
        <dbReference type="Google" id="ProtNLM"/>
    </source>
</evidence>
<dbReference type="EMBL" id="BARS01036805">
    <property type="protein sequence ID" value="GAG19106.1"/>
    <property type="molecule type" value="Genomic_DNA"/>
</dbReference>
<organism evidence="1">
    <name type="scientific">marine sediment metagenome</name>
    <dbReference type="NCBI Taxonomy" id="412755"/>
    <lineage>
        <taxon>unclassified sequences</taxon>
        <taxon>metagenomes</taxon>
        <taxon>ecological metagenomes</taxon>
    </lineage>
</organism>
<protein>
    <recommendedName>
        <fullName evidence="2">TlpA family protein disulfide reductase</fullName>
    </recommendedName>
</protein>
<evidence type="ECO:0000313" key="1">
    <source>
        <dbReference type="EMBL" id="GAG19106.1"/>
    </source>
</evidence>
<accession>X0X292</accession>
<feature type="non-terminal residue" evidence="1">
    <location>
        <position position="1"/>
    </location>
</feature>
<dbReference type="AlphaFoldDB" id="X0X292"/>
<dbReference type="InterPro" id="IPR036249">
    <property type="entry name" value="Thioredoxin-like_sf"/>
</dbReference>
<proteinExistence type="predicted"/>
<comment type="caution">
    <text evidence="1">The sequence shown here is derived from an EMBL/GenBank/DDBJ whole genome shotgun (WGS) entry which is preliminary data.</text>
</comment>
<reference evidence="1" key="1">
    <citation type="journal article" date="2014" name="Front. Microbiol.">
        <title>High frequency of phylogenetically diverse reductive dehalogenase-homologous genes in deep subseafloor sedimentary metagenomes.</title>
        <authorList>
            <person name="Kawai M."/>
            <person name="Futagami T."/>
            <person name="Toyoda A."/>
            <person name="Takaki Y."/>
            <person name="Nishi S."/>
            <person name="Hori S."/>
            <person name="Arai W."/>
            <person name="Tsubouchi T."/>
            <person name="Morono Y."/>
            <person name="Uchiyama I."/>
            <person name="Ito T."/>
            <person name="Fujiyama A."/>
            <person name="Inagaki F."/>
            <person name="Takami H."/>
        </authorList>
    </citation>
    <scope>NUCLEOTIDE SEQUENCE</scope>
    <source>
        <strain evidence="1">Expedition CK06-06</strain>
    </source>
</reference>
<name>X0X292_9ZZZZ</name>
<dbReference type="SUPFAM" id="SSF52833">
    <property type="entry name" value="Thioredoxin-like"/>
    <property type="match status" value="1"/>
</dbReference>